<comment type="caution">
    <text evidence="1">The sequence shown here is derived from an EMBL/GenBank/DDBJ whole genome shotgun (WGS) entry which is preliminary data.</text>
</comment>
<dbReference type="EMBL" id="MTHB01000027">
    <property type="protein sequence ID" value="OXC80050.1"/>
    <property type="molecule type" value="Genomic_DNA"/>
</dbReference>
<evidence type="ECO:0000313" key="2">
    <source>
        <dbReference type="Proteomes" id="UP000214720"/>
    </source>
</evidence>
<dbReference type="Proteomes" id="UP000214720">
    <property type="component" value="Unassembled WGS sequence"/>
</dbReference>
<evidence type="ECO:0000313" key="1">
    <source>
        <dbReference type="EMBL" id="OXC80050.1"/>
    </source>
</evidence>
<dbReference type="AlphaFoldDB" id="A0A226XAP2"/>
<reference evidence="2" key="1">
    <citation type="submission" date="2017-01" db="EMBL/GenBank/DDBJ databases">
        <title>Genome Analysis of Deinococcus marmoris KOPRI26562.</title>
        <authorList>
            <person name="Kim J.H."/>
            <person name="Oh H.-M."/>
        </authorList>
    </citation>
    <scope>NUCLEOTIDE SEQUENCE [LARGE SCALE GENOMIC DNA]</scope>
    <source>
        <strain evidence="2">PAMC 26633</strain>
    </source>
</reference>
<protein>
    <submittedName>
        <fullName evidence="1">Uncharacterized protein</fullName>
    </submittedName>
</protein>
<gene>
    <name evidence="1" type="ORF">BSU04_04460</name>
</gene>
<organism evidence="1 2">
    <name type="scientific">Caballeronia sordidicola</name>
    <name type="common">Burkholderia sordidicola</name>
    <dbReference type="NCBI Taxonomy" id="196367"/>
    <lineage>
        <taxon>Bacteria</taxon>
        <taxon>Pseudomonadati</taxon>
        <taxon>Pseudomonadota</taxon>
        <taxon>Betaproteobacteria</taxon>
        <taxon>Burkholderiales</taxon>
        <taxon>Burkholderiaceae</taxon>
        <taxon>Caballeronia</taxon>
    </lineage>
</organism>
<name>A0A226XAP2_CABSO</name>
<proteinExistence type="predicted"/>
<accession>A0A226XAP2</accession>
<sequence>MNLPAIAYAADPASTGSASKPVPMIPRFAILENGQVEYYIDTSFMAETIRNETRYSLSN</sequence>